<comment type="subcellular location">
    <subcellularLocation>
        <location evidence="7">Cytoplasm</location>
    </subcellularLocation>
    <subcellularLocation>
        <location evidence="7">Cytoplasm</location>
        <location evidence="7">P-body</location>
    </subcellularLocation>
</comment>
<dbReference type="GO" id="GO:0000290">
    <property type="term" value="P:deadenylation-dependent decapping of nuclear-transcribed mRNA"/>
    <property type="evidence" value="ECO:0007669"/>
    <property type="project" value="TreeGrafter"/>
</dbReference>
<dbReference type="SMART" id="SM00651">
    <property type="entry name" value="Sm"/>
    <property type="match status" value="1"/>
</dbReference>
<gene>
    <name evidence="7" type="primary">LSM1</name>
    <name evidence="9" type="ORF">Agub_g3922</name>
</gene>
<accession>A0AAD3HJJ2</accession>
<dbReference type="AlphaFoldDB" id="A0AAD3HJJ2"/>
<evidence type="ECO:0000313" key="9">
    <source>
        <dbReference type="EMBL" id="GFR42921.1"/>
    </source>
</evidence>
<feature type="domain" description="Sm" evidence="8">
    <location>
        <begin position="10"/>
        <end position="85"/>
    </location>
</feature>
<keyword evidence="2 7" id="KW-0963">Cytoplasm</keyword>
<protein>
    <recommendedName>
        <fullName evidence="7">U6 snRNA-associated Sm-like protein LSm1</fullName>
    </recommendedName>
</protein>
<dbReference type="GO" id="GO:1990904">
    <property type="term" value="C:ribonucleoprotein complex"/>
    <property type="evidence" value="ECO:0007669"/>
    <property type="project" value="UniProtKB-KW"/>
</dbReference>
<comment type="subunit">
    <text evidence="7">Component of the heptameric LSM1-LSM7 complex that forms a seven-membered ring structure with a donut shape.</text>
</comment>
<evidence type="ECO:0000256" key="7">
    <source>
        <dbReference type="RuleBase" id="RU365047"/>
    </source>
</evidence>
<dbReference type="CDD" id="cd01728">
    <property type="entry name" value="LSm1"/>
    <property type="match status" value="1"/>
</dbReference>
<evidence type="ECO:0000256" key="4">
    <source>
        <dbReference type="ARBA" id="ARBA00022884"/>
    </source>
</evidence>
<dbReference type="PROSITE" id="PS52002">
    <property type="entry name" value="SM"/>
    <property type="match status" value="1"/>
</dbReference>
<keyword evidence="4 7" id="KW-0694">RNA-binding</keyword>
<keyword evidence="10" id="KW-1185">Reference proteome</keyword>
<dbReference type="SUPFAM" id="SSF50182">
    <property type="entry name" value="Sm-like ribonucleoproteins"/>
    <property type="match status" value="1"/>
</dbReference>
<comment type="function">
    <text evidence="6">Component of the cytoplasmic LSM1-LSM7 complex which is involved in mRNA degradation by promoting decapping and leading to accurate 5'-3' mRNA decay. LSM1A and LSM1B are essential for the formation of the cytoplasmic LSM1-LSM7 complex which regulates developmental gene expression by the decapping of specific development-related transcripts. Required for P-body formation during heat stress.</text>
</comment>
<evidence type="ECO:0000256" key="6">
    <source>
        <dbReference type="ARBA" id="ARBA00058260"/>
    </source>
</evidence>
<reference evidence="9 10" key="1">
    <citation type="journal article" date="2021" name="Sci. Rep.">
        <title>Genome sequencing of the multicellular alga Astrephomene provides insights into convergent evolution of germ-soma differentiation.</title>
        <authorList>
            <person name="Yamashita S."/>
            <person name="Yamamoto K."/>
            <person name="Matsuzaki R."/>
            <person name="Suzuki S."/>
            <person name="Yamaguchi H."/>
            <person name="Hirooka S."/>
            <person name="Minakuchi Y."/>
            <person name="Miyagishima S."/>
            <person name="Kawachi M."/>
            <person name="Toyoda A."/>
            <person name="Nozaki H."/>
        </authorList>
    </citation>
    <scope>NUCLEOTIDE SEQUENCE [LARGE SCALE GENOMIC DNA]</scope>
    <source>
        <strain evidence="9 10">NIES-4017</strain>
    </source>
</reference>
<dbReference type="GO" id="GO:0042538">
    <property type="term" value="P:hyperosmotic salinity response"/>
    <property type="evidence" value="ECO:0007669"/>
    <property type="project" value="UniProtKB-ARBA"/>
</dbReference>
<evidence type="ECO:0000256" key="2">
    <source>
        <dbReference type="ARBA" id="ARBA00022490"/>
    </source>
</evidence>
<comment type="similarity">
    <text evidence="1 7">Belongs to the snRNP Sm proteins family.</text>
</comment>
<dbReference type="GO" id="GO:0003729">
    <property type="term" value="F:mRNA binding"/>
    <property type="evidence" value="ECO:0007669"/>
    <property type="project" value="TreeGrafter"/>
</dbReference>
<dbReference type="Pfam" id="PF01423">
    <property type="entry name" value="LSM"/>
    <property type="match status" value="1"/>
</dbReference>
<dbReference type="InterPro" id="IPR001163">
    <property type="entry name" value="Sm_dom_euk/arc"/>
</dbReference>
<dbReference type="GO" id="GO:1990726">
    <property type="term" value="C:Lsm1-7-Pat1 complex"/>
    <property type="evidence" value="ECO:0007669"/>
    <property type="project" value="TreeGrafter"/>
</dbReference>
<dbReference type="PANTHER" id="PTHR15588">
    <property type="entry name" value="LSM1"/>
    <property type="match status" value="1"/>
</dbReference>
<evidence type="ECO:0000256" key="1">
    <source>
        <dbReference type="ARBA" id="ARBA00006850"/>
    </source>
</evidence>
<dbReference type="InterPro" id="IPR034104">
    <property type="entry name" value="Lsm1"/>
</dbReference>
<evidence type="ECO:0000313" key="10">
    <source>
        <dbReference type="Proteomes" id="UP001054857"/>
    </source>
</evidence>
<sequence>MDVSLQEVPLPGTALAEELDQRLLIVLRDGRKLLGVLRSFDQFANLVVEGAVERIIVGDQYGDIPLGLQVIRGENVVLMGRVEEGKDAPDGLTKVSPAAIKEALKGEKELNKLKSTIRARMDFLDLD</sequence>
<keyword evidence="3 7" id="KW-0507">mRNA processing</keyword>
<keyword evidence="5 7" id="KW-0687">Ribonucleoprotein</keyword>
<evidence type="ECO:0000259" key="8">
    <source>
        <dbReference type="PROSITE" id="PS52002"/>
    </source>
</evidence>
<name>A0AAD3HJJ2_9CHLO</name>
<dbReference type="InterPro" id="IPR010920">
    <property type="entry name" value="LSM_dom_sf"/>
</dbReference>
<dbReference type="GO" id="GO:0009631">
    <property type="term" value="P:cold acclimation"/>
    <property type="evidence" value="ECO:0007669"/>
    <property type="project" value="UniProtKB-ARBA"/>
</dbReference>
<dbReference type="FunFam" id="2.30.30.100:FF:000029">
    <property type="entry name" value="U6 snRNA-associated Sm-like protein LSm1"/>
    <property type="match status" value="1"/>
</dbReference>
<dbReference type="GO" id="GO:0000932">
    <property type="term" value="C:P-body"/>
    <property type="evidence" value="ECO:0007669"/>
    <property type="project" value="UniProtKB-SubCell"/>
</dbReference>
<dbReference type="Gene3D" id="2.30.30.100">
    <property type="match status" value="1"/>
</dbReference>
<dbReference type="InterPro" id="IPR044642">
    <property type="entry name" value="PTHR15588"/>
</dbReference>
<dbReference type="InterPro" id="IPR047575">
    <property type="entry name" value="Sm"/>
</dbReference>
<evidence type="ECO:0000256" key="3">
    <source>
        <dbReference type="ARBA" id="ARBA00022664"/>
    </source>
</evidence>
<dbReference type="PANTHER" id="PTHR15588:SF8">
    <property type="entry name" value="U6 SNRNA-ASSOCIATED SM-LIKE PROTEIN LSM1"/>
    <property type="match status" value="1"/>
</dbReference>
<proteinExistence type="inferred from homology"/>
<dbReference type="EMBL" id="BMAR01000004">
    <property type="protein sequence ID" value="GFR42921.1"/>
    <property type="molecule type" value="Genomic_DNA"/>
</dbReference>
<organism evidence="9 10">
    <name type="scientific">Astrephomene gubernaculifera</name>
    <dbReference type="NCBI Taxonomy" id="47775"/>
    <lineage>
        <taxon>Eukaryota</taxon>
        <taxon>Viridiplantae</taxon>
        <taxon>Chlorophyta</taxon>
        <taxon>core chlorophytes</taxon>
        <taxon>Chlorophyceae</taxon>
        <taxon>CS clade</taxon>
        <taxon>Chlamydomonadales</taxon>
        <taxon>Astrephomenaceae</taxon>
        <taxon>Astrephomene</taxon>
    </lineage>
</organism>
<dbReference type="GO" id="GO:0006397">
    <property type="term" value="P:mRNA processing"/>
    <property type="evidence" value="ECO:0007669"/>
    <property type="project" value="UniProtKB-UniRule"/>
</dbReference>
<comment type="caution">
    <text evidence="9">The sequence shown here is derived from an EMBL/GenBank/DDBJ whole genome shotgun (WGS) entry which is preliminary data.</text>
</comment>
<evidence type="ECO:0000256" key="5">
    <source>
        <dbReference type="ARBA" id="ARBA00023274"/>
    </source>
</evidence>
<dbReference type="Proteomes" id="UP001054857">
    <property type="component" value="Unassembled WGS sequence"/>
</dbReference>